<dbReference type="InterPro" id="IPR013525">
    <property type="entry name" value="ABC2_TM"/>
</dbReference>
<feature type="transmembrane region" description="Helical" evidence="7">
    <location>
        <begin position="44"/>
        <end position="64"/>
    </location>
</feature>
<dbReference type="Pfam" id="PF12698">
    <property type="entry name" value="ABC2_membrane_3"/>
    <property type="match status" value="1"/>
</dbReference>
<feature type="compositionally biased region" description="Polar residues" evidence="6">
    <location>
        <begin position="1"/>
        <end position="10"/>
    </location>
</feature>
<feature type="region of interest" description="Disordered" evidence="6">
    <location>
        <begin position="1"/>
        <end position="22"/>
    </location>
</feature>
<dbReference type="RefSeq" id="WP_347781653.1">
    <property type="nucleotide sequence ID" value="NZ_JBBMFV010000003.1"/>
</dbReference>
<keyword evidence="3 7" id="KW-0812">Transmembrane</keyword>
<evidence type="ECO:0000256" key="1">
    <source>
        <dbReference type="ARBA" id="ARBA00004651"/>
    </source>
</evidence>
<feature type="domain" description="ABC-2 type transporter transmembrane" evidence="8">
    <location>
        <begin position="43"/>
        <end position="403"/>
    </location>
</feature>
<gene>
    <name evidence="9" type="ORF">V3C41_01645</name>
</gene>
<evidence type="ECO:0000256" key="2">
    <source>
        <dbReference type="ARBA" id="ARBA00022475"/>
    </source>
</evidence>
<evidence type="ECO:0000256" key="7">
    <source>
        <dbReference type="SAM" id="Phobius"/>
    </source>
</evidence>
<sequence length="433" mass="46001">MTTTTKSSRPAPSPAPTKRAPLSRHNLGTVIGFEFFRTIKKPRFWIATLAIPVIMAVIFTLVFVSNSSTSATAQAQKNASLSFTYTDASGIIPDAAATAMGGTKASDPDTALAAVRSGSSDAYFAYPATPAADTVKVYGVDKGVFANNTYEAVAKQLLAVAAQAKIGSPELTAAAGGEVKVLTETFRDGQASGGFASAVPPLMFLLIFYVVILLLSNQMLNSTLEEKENRVTEMILTTLNPTTLIVGKIISLFLIGLVQIGVFLTPVVLGYVFFRDRLALPDLDLSALTFEPGTMVIGALLLLGGFTLFTAVLVAIGAVMPTAKEAGIIFGPLMALIFVPFYAISLILSDPTAPIVQIFTYFPLSAPVTAMLRNGFGTLGTGEAWIVIAMLFILGILVLRLAVHLFRYGSIQYSGKLSITKTLRRRPPELTGK</sequence>
<evidence type="ECO:0000259" key="8">
    <source>
        <dbReference type="Pfam" id="PF12698"/>
    </source>
</evidence>
<dbReference type="InterPro" id="IPR051449">
    <property type="entry name" value="ABC-2_transporter_component"/>
</dbReference>
<evidence type="ECO:0000256" key="4">
    <source>
        <dbReference type="ARBA" id="ARBA00022989"/>
    </source>
</evidence>
<feature type="transmembrane region" description="Helical" evidence="7">
    <location>
        <begin position="195"/>
        <end position="215"/>
    </location>
</feature>
<protein>
    <submittedName>
        <fullName evidence="9">ABC transporter permease</fullName>
    </submittedName>
</protein>
<evidence type="ECO:0000256" key="6">
    <source>
        <dbReference type="SAM" id="MobiDB-lite"/>
    </source>
</evidence>
<comment type="caution">
    <text evidence="9">The sequence shown here is derived from an EMBL/GenBank/DDBJ whole genome shotgun (WGS) entry which is preliminary data.</text>
</comment>
<keyword evidence="10" id="KW-1185">Reference proteome</keyword>
<dbReference type="EMBL" id="JBBMFV010000003">
    <property type="protein sequence ID" value="MEO3939769.1"/>
    <property type="molecule type" value="Genomic_DNA"/>
</dbReference>
<evidence type="ECO:0000256" key="3">
    <source>
        <dbReference type="ARBA" id="ARBA00022692"/>
    </source>
</evidence>
<keyword evidence="2" id="KW-1003">Cell membrane</keyword>
<feature type="transmembrane region" description="Helical" evidence="7">
    <location>
        <begin position="249"/>
        <end position="274"/>
    </location>
</feature>
<dbReference type="PANTHER" id="PTHR30294">
    <property type="entry name" value="MEMBRANE COMPONENT OF ABC TRANSPORTER YHHJ-RELATED"/>
    <property type="match status" value="1"/>
</dbReference>
<comment type="subcellular location">
    <subcellularLocation>
        <location evidence="1">Cell membrane</location>
        <topology evidence="1">Multi-pass membrane protein</topology>
    </subcellularLocation>
</comment>
<feature type="transmembrane region" description="Helical" evidence="7">
    <location>
        <begin position="326"/>
        <end position="348"/>
    </location>
</feature>
<evidence type="ECO:0000256" key="5">
    <source>
        <dbReference type="ARBA" id="ARBA00023136"/>
    </source>
</evidence>
<keyword evidence="5 7" id="KW-0472">Membrane</keyword>
<dbReference type="PANTHER" id="PTHR30294:SF29">
    <property type="entry name" value="MULTIDRUG ABC TRANSPORTER PERMEASE YBHS-RELATED"/>
    <property type="match status" value="1"/>
</dbReference>
<reference evidence="9 10" key="1">
    <citation type="journal article" date="2024" name="Appl. Microbiol. Biotechnol.">
        <title>Biosynthetic gene clusters with biotechnological applications in novel Antarctic isolates from Actinomycetota.</title>
        <authorList>
            <person name="Bruna P."/>
            <person name="Nunez-Montero K."/>
            <person name="Contreras M.J."/>
            <person name="Leal K."/>
            <person name="Garcia M."/>
            <person name="Abanto M."/>
            <person name="Barrientos L."/>
        </authorList>
    </citation>
    <scope>NUCLEOTIDE SEQUENCE [LARGE SCALE GENOMIC DNA]</scope>
    <source>
        <strain evidence="9 10">Se16.17</strain>
    </source>
</reference>
<evidence type="ECO:0000313" key="10">
    <source>
        <dbReference type="Proteomes" id="UP001448614"/>
    </source>
</evidence>
<dbReference type="Proteomes" id="UP001448614">
    <property type="component" value="Unassembled WGS sequence"/>
</dbReference>
<feature type="transmembrane region" description="Helical" evidence="7">
    <location>
        <begin position="295"/>
        <end position="320"/>
    </location>
</feature>
<accession>A0ABV0GML5</accession>
<name>A0ABV0GML5_PAENI</name>
<organism evidence="9 10">
    <name type="scientific">Paenarthrobacter nicotinovorans</name>
    <name type="common">Arthrobacter nicotinovorans</name>
    <dbReference type="NCBI Taxonomy" id="29320"/>
    <lineage>
        <taxon>Bacteria</taxon>
        <taxon>Bacillati</taxon>
        <taxon>Actinomycetota</taxon>
        <taxon>Actinomycetes</taxon>
        <taxon>Micrococcales</taxon>
        <taxon>Micrococcaceae</taxon>
        <taxon>Paenarthrobacter</taxon>
    </lineage>
</organism>
<feature type="transmembrane region" description="Helical" evidence="7">
    <location>
        <begin position="384"/>
        <end position="406"/>
    </location>
</feature>
<proteinExistence type="predicted"/>
<keyword evidence="4 7" id="KW-1133">Transmembrane helix</keyword>
<evidence type="ECO:0000313" key="9">
    <source>
        <dbReference type="EMBL" id="MEO3939769.1"/>
    </source>
</evidence>